<evidence type="ECO:0000256" key="4">
    <source>
        <dbReference type="SAM" id="MobiDB-lite"/>
    </source>
</evidence>
<protein>
    <submittedName>
        <fullName evidence="7">Peptidoglycan glycosyltransferase</fullName>
        <ecNumber evidence="7">2.4.1.129</ecNumber>
    </submittedName>
</protein>
<keyword evidence="5" id="KW-1133">Transmembrane helix</keyword>
<evidence type="ECO:0000256" key="1">
    <source>
        <dbReference type="ARBA" id="ARBA00004370"/>
    </source>
</evidence>
<dbReference type="RefSeq" id="WP_227117923.1">
    <property type="nucleotide sequence ID" value="NZ_LT598928.1"/>
</dbReference>
<dbReference type="InterPro" id="IPR001460">
    <property type="entry name" value="PCN-bd_Tpept"/>
</dbReference>
<dbReference type="SUPFAM" id="SSF56519">
    <property type="entry name" value="Penicillin binding protein dimerisation domain"/>
    <property type="match status" value="1"/>
</dbReference>
<dbReference type="Gene3D" id="1.10.150.770">
    <property type="match status" value="1"/>
</dbReference>
<feature type="compositionally biased region" description="Polar residues" evidence="4">
    <location>
        <begin position="21"/>
        <end position="36"/>
    </location>
</feature>
<keyword evidence="2" id="KW-0378">Hydrolase</keyword>
<dbReference type="SUPFAM" id="SSF54184">
    <property type="entry name" value="Penicillin-binding protein 2x (pbp-2x), c-terminal domain"/>
    <property type="match status" value="1"/>
</dbReference>
<feature type="compositionally biased region" description="Basic residues" evidence="4">
    <location>
        <begin position="1"/>
        <end position="10"/>
    </location>
</feature>
<keyword evidence="2" id="KW-0121">Carboxypeptidase</keyword>
<dbReference type="GO" id="GO:0004180">
    <property type="term" value="F:carboxypeptidase activity"/>
    <property type="evidence" value="ECO:0007669"/>
    <property type="project" value="UniProtKB-KW"/>
</dbReference>
<dbReference type="SUPFAM" id="SSF56601">
    <property type="entry name" value="beta-lactamase/transpeptidase-like"/>
    <property type="match status" value="1"/>
</dbReference>
<proteinExistence type="predicted"/>
<dbReference type="InterPro" id="IPR012338">
    <property type="entry name" value="Beta-lactam/transpept-like"/>
</dbReference>
<dbReference type="InterPro" id="IPR005311">
    <property type="entry name" value="PBP_dimer"/>
</dbReference>
<dbReference type="PANTHER" id="PTHR30627:SF1">
    <property type="entry name" value="PEPTIDOGLYCAN D,D-TRANSPEPTIDASE FTSI"/>
    <property type="match status" value="1"/>
</dbReference>
<organism evidence="7">
    <name type="scientific">uncultured Desulfovibrio sp</name>
    <dbReference type="NCBI Taxonomy" id="167968"/>
    <lineage>
        <taxon>Bacteria</taxon>
        <taxon>Pseudomonadati</taxon>
        <taxon>Thermodesulfobacteriota</taxon>
        <taxon>Desulfovibrionia</taxon>
        <taxon>Desulfovibrionales</taxon>
        <taxon>Desulfovibrionaceae</taxon>
        <taxon>Desulfovibrio</taxon>
        <taxon>environmental samples</taxon>
    </lineage>
</organism>
<dbReference type="GO" id="GO:0008658">
    <property type="term" value="F:penicillin binding"/>
    <property type="evidence" value="ECO:0007669"/>
    <property type="project" value="InterPro"/>
</dbReference>
<comment type="subcellular location">
    <subcellularLocation>
        <location evidence="1">Membrane</location>
    </subcellularLocation>
</comment>
<evidence type="ECO:0000256" key="2">
    <source>
        <dbReference type="ARBA" id="ARBA00022645"/>
    </source>
</evidence>
<feature type="domain" description="PASTA" evidence="6">
    <location>
        <begin position="649"/>
        <end position="712"/>
    </location>
</feature>
<dbReference type="PROSITE" id="PS51178">
    <property type="entry name" value="PASTA"/>
    <property type="match status" value="1"/>
</dbReference>
<dbReference type="Gene3D" id="3.30.450.330">
    <property type="match status" value="1"/>
</dbReference>
<reference evidence="7" key="1">
    <citation type="submission" date="2016-04" db="EMBL/GenBank/DDBJ databases">
        <authorList>
            <person name="Evans L.H."/>
            <person name="Alamgir A."/>
            <person name="Owens N."/>
            <person name="Weber N.D."/>
            <person name="Virtaneva K."/>
            <person name="Barbian K."/>
            <person name="Babar A."/>
            <person name="Rosenke K."/>
        </authorList>
    </citation>
    <scope>NUCLEOTIDE SEQUENCE</scope>
    <source>
        <strain evidence="7">92-2</strain>
    </source>
</reference>
<evidence type="ECO:0000313" key="7">
    <source>
        <dbReference type="EMBL" id="SBW11987.1"/>
    </source>
</evidence>
<dbReference type="Pfam" id="PF03793">
    <property type="entry name" value="PASTA"/>
    <property type="match status" value="1"/>
</dbReference>
<dbReference type="Pfam" id="PF03717">
    <property type="entry name" value="PBP_dimer"/>
    <property type="match status" value="1"/>
</dbReference>
<dbReference type="EMBL" id="FLUP01000002">
    <property type="protein sequence ID" value="SBW11987.1"/>
    <property type="molecule type" value="Genomic_DNA"/>
</dbReference>
<dbReference type="Gene3D" id="3.90.1310.10">
    <property type="entry name" value="Penicillin-binding protein 2a (Domain 2)"/>
    <property type="match status" value="1"/>
</dbReference>
<feature type="transmembrane region" description="Helical" evidence="5">
    <location>
        <begin position="51"/>
        <end position="71"/>
    </location>
</feature>
<keyword evidence="5" id="KW-0812">Transmembrane</keyword>
<dbReference type="PANTHER" id="PTHR30627">
    <property type="entry name" value="PEPTIDOGLYCAN D,D-TRANSPEPTIDASE"/>
    <property type="match status" value="1"/>
</dbReference>
<gene>
    <name evidence="7" type="ORF">KM92DES2_20270</name>
</gene>
<feature type="compositionally biased region" description="Basic and acidic residues" evidence="4">
    <location>
        <begin position="503"/>
        <end position="514"/>
    </location>
</feature>
<name>A0A212KK00_9BACT</name>
<feature type="region of interest" description="Disordered" evidence="4">
    <location>
        <begin position="503"/>
        <end position="531"/>
    </location>
</feature>
<keyword evidence="7" id="KW-0328">Glycosyltransferase</keyword>
<accession>A0A212KK00</accession>
<keyword evidence="7" id="KW-0808">Transferase</keyword>
<dbReference type="AlphaFoldDB" id="A0A212KK00"/>
<dbReference type="Pfam" id="PF00905">
    <property type="entry name" value="Transpeptidase"/>
    <property type="match status" value="1"/>
</dbReference>
<sequence>MFKLSSRKRNVSSAGPVRATKPQTTRNLVSSGKGTSSPAWMGNVDWGRARIKIVVCIFCLLWVGLWGRAWYLQMMEGPRLAERARRQHTATELVTGRRGMIFDRNGQVLARSVEAKSIYARPQDITDFQAMANTLGPILGMEPQKLYDDLAQTKRRFVWLKRKVDDYTAEAVRKANITGIGLSKEYDRVYPFKHMAGQLLGFVGLDDKGLEGIERSLDSRLGCIPTRQIVQRDAMGRRFYLHEEGQSEPVGQDLTLTIDMQIQFFVEEAVARTVREYDARWGGALVVDVASGEIMAWAQYPFFNPNNYKDFSPLVYRNRLAADALEPGSTFKPFVMAAAIQERKVTPNTLIDCEGGKWVTKNFTIRDTSRQGILPAAKVLRYSSNIGMAKIGLSMGAPTFYKYMHALGFGQRTGVPVSESRGILRAPRDWSEVDIMSTSFGQSISVTGLQMAQGYLTLLNNGVYKPLRLTREDGVVDEVRPRIYSETAVREVMHMMRDVVEEHDGTGKRARVDGIDVGGKTGTAQKADHRSGTYGSKRLASFVGFFPADKPKYFVMVMVDEPSRNQYGGVVAAPVFKEVASRMVTYTGMFNETKVAEADTKAATGEGPATKTRQRGLKLASLEVPYATDTRKLAPPQQAEGMHLPGHLAKASSKVPDVMGKSVRNAVELFARAGVVPELKGSGSRVVKQTPAPGVAWPEEGKDIEYILWLSER</sequence>
<dbReference type="GO" id="GO:0005886">
    <property type="term" value="C:plasma membrane"/>
    <property type="evidence" value="ECO:0007669"/>
    <property type="project" value="TreeGrafter"/>
</dbReference>
<dbReference type="InterPro" id="IPR036138">
    <property type="entry name" value="PBP_dimer_sf"/>
</dbReference>
<feature type="region of interest" description="Disordered" evidence="4">
    <location>
        <begin position="1"/>
        <end position="36"/>
    </location>
</feature>
<dbReference type="InterPro" id="IPR050515">
    <property type="entry name" value="Beta-lactam/transpept"/>
</dbReference>
<keyword evidence="3 5" id="KW-0472">Membrane</keyword>
<dbReference type="Gene3D" id="3.40.710.10">
    <property type="entry name" value="DD-peptidase/beta-lactamase superfamily"/>
    <property type="match status" value="1"/>
</dbReference>
<dbReference type="GO" id="GO:0016757">
    <property type="term" value="F:glycosyltransferase activity"/>
    <property type="evidence" value="ECO:0007669"/>
    <property type="project" value="UniProtKB-KW"/>
</dbReference>
<dbReference type="GO" id="GO:0071555">
    <property type="term" value="P:cell wall organization"/>
    <property type="evidence" value="ECO:0007669"/>
    <property type="project" value="TreeGrafter"/>
</dbReference>
<dbReference type="InterPro" id="IPR005543">
    <property type="entry name" value="PASTA_dom"/>
</dbReference>
<evidence type="ECO:0000256" key="5">
    <source>
        <dbReference type="SAM" id="Phobius"/>
    </source>
</evidence>
<dbReference type="EC" id="2.4.1.129" evidence="7"/>
<keyword evidence="2" id="KW-0645">Protease</keyword>
<evidence type="ECO:0000259" key="6">
    <source>
        <dbReference type="PROSITE" id="PS51178"/>
    </source>
</evidence>
<evidence type="ECO:0000256" key="3">
    <source>
        <dbReference type="ARBA" id="ARBA00023136"/>
    </source>
</evidence>